<accession>J1I0K6</accession>
<evidence type="ECO:0000313" key="1">
    <source>
        <dbReference type="EMBL" id="EJF51793.1"/>
    </source>
</evidence>
<gene>
    <name evidence="1" type="ORF">SapgrDRAFT_0030</name>
</gene>
<dbReference type="RefSeq" id="WP_002656240.1">
    <property type="nucleotide sequence ID" value="NZ_JH719942.1"/>
</dbReference>
<proteinExistence type="predicted"/>
<protein>
    <submittedName>
        <fullName evidence="1">Uncharacterized protein</fullName>
    </submittedName>
</protein>
<dbReference type="HOGENOM" id="CLU_811091_0_0_10"/>
<dbReference type="EMBL" id="JH719942">
    <property type="protein sequence ID" value="EJF51793.1"/>
    <property type="molecule type" value="Genomic_DNA"/>
</dbReference>
<evidence type="ECO:0000313" key="2">
    <source>
        <dbReference type="Proteomes" id="UP000005113"/>
    </source>
</evidence>
<dbReference type="Proteomes" id="UP000005113">
    <property type="component" value="Unassembled WGS sequence"/>
</dbReference>
<organism evidence="1 2">
    <name type="scientific">Saprospira grandis DSM 2844</name>
    <dbReference type="NCBI Taxonomy" id="694433"/>
    <lineage>
        <taxon>Bacteria</taxon>
        <taxon>Pseudomonadati</taxon>
        <taxon>Bacteroidota</taxon>
        <taxon>Saprospiria</taxon>
        <taxon>Saprospirales</taxon>
        <taxon>Saprospiraceae</taxon>
        <taxon>Saprospira</taxon>
    </lineage>
</organism>
<dbReference type="AlphaFoldDB" id="J1I0K6"/>
<name>J1I0K6_9BACT</name>
<reference evidence="2" key="1">
    <citation type="journal article" date="2012" name="Stand. Genomic Sci.">
        <title>Permanent draft genome sequence of the gliding predator Saprospira grandis strain Sa g1 (= HR1).</title>
        <authorList>
            <person name="Mavromatis K."/>
            <person name="Chertkov O."/>
            <person name="Lapidus A."/>
            <person name="Nolan M."/>
            <person name="Lucas S."/>
            <person name="Tice H."/>
            <person name="Del Rio T.G."/>
            <person name="Cheng J.F."/>
            <person name="Han C."/>
            <person name="Tapia R."/>
            <person name="Bruce D."/>
            <person name="Goodwin L.A."/>
            <person name="Pitluck S."/>
            <person name="Huntemann M."/>
            <person name="Liolios K."/>
            <person name="Pagani I."/>
            <person name="Ivanova N."/>
            <person name="Mikhailova N."/>
            <person name="Pati A."/>
            <person name="Chen A."/>
            <person name="Palaniappan K."/>
            <person name="Land M."/>
            <person name="Brambilla E.M."/>
            <person name="Rohde M."/>
            <person name="Spring S."/>
            <person name="Goker M."/>
            <person name="Detter J.C."/>
            <person name="Bristow J."/>
            <person name="Eisen J.A."/>
            <person name="Markowitz V."/>
            <person name="Hugenholtz P."/>
            <person name="Kyrpides N.C."/>
            <person name="Klenk H.P."/>
            <person name="Woyke T."/>
        </authorList>
    </citation>
    <scope>NUCLEOTIDE SEQUENCE [LARGE SCALE GENOMIC DNA]</scope>
    <source>
        <strain evidence="2">DSM 2844</strain>
    </source>
</reference>
<sequence>MLESQGFAVDPIAAQYPELTPYQVASLSPIYMRELEGLEGILSTNVGIDFRAQLKVSFTIGGRDGYSTSGSASVGMNVRTPMIGGHLNASINMYHNGLGTSKLGGRTHSDLILTSAMTVGGGNGVETQIKSTHVNSSYSITSQYASSLTVGMNKVIHLTDFGNSPRDQTIGFFDAKVGGTKFAVTAGHANDFLTSLGGDGGDDGWGASSMISYTNSSGFSLTAGFNIFNGERVMGVFDRTEEIAKTIKGTSYKVRYVRQDETQKSLNNGNMFIKAAFPRGQGQSFSAQFGFTGGKATFPQMIMHYKAEIEGADGEKRGMDQFSHDGKLVPYVGAGVESDFGN</sequence>